<proteinExistence type="predicted"/>
<dbReference type="AlphaFoldDB" id="A0A3S5CNC0"/>
<dbReference type="EMBL" id="CAAALY010059176">
    <property type="protein sequence ID" value="VEL22936.1"/>
    <property type="molecule type" value="Genomic_DNA"/>
</dbReference>
<feature type="compositionally biased region" description="Polar residues" evidence="1">
    <location>
        <begin position="9"/>
        <end position="21"/>
    </location>
</feature>
<feature type="region of interest" description="Disordered" evidence="1">
    <location>
        <begin position="1"/>
        <end position="24"/>
    </location>
</feature>
<reference evidence="2" key="1">
    <citation type="submission" date="2018-11" db="EMBL/GenBank/DDBJ databases">
        <authorList>
            <consortium name="Pathogen Informatics"/>
        </authorList>
    </citation>
    <scope>NUCLEOTIDE SEQUENCE</scope>
</reference>
<feature type="region of interest" description="Disordered" evidence="1">
    <location>
        <begin position="37"/>
        <end position="88"/>
    </location>
</feature>
<feature type="compositionally biased region" description="Gly residues" evidence="1">
    <location>
        <begin position="44"/>
        <end position="56"/>
    </location>
</feature>
<keyword evidence="3" id="KW-1185">Reference proteome</keyword>
<evidence type="ECO:0000313" key="2">
    <source>
        <dbReference type="EMBL" id="VEL22936.1"/>
    </source>
</evidence>
<evidence type="ECO:0000313" key="3">
    <source>
        <dbReference type="Proteomes" id="UP000784294"/>
    </source>
</evidence>
<evidence type="ECO:0000256" key="1">
    <source>
        <dbReference type="SAM" id="MobiDB-lite"/>
    </source>
</evidence>
<dbReference type="Proteomes" id="UP000784294">
    <property type="component" value="Unassembled WGS sequence"/>
</dbReference>
<name>A0A3S5CNC0_9PLAT</name>
<protein>
    <submittedName>
        <fullName evidence="2">Uncharacterized protein</fullName>
    </submittedName>
</protein>
<sequence>MSSQKESRSQATGHFPTSCSGSGAPIQVVWSAKGWCRGDKGENRTGGSGSESGGAGTSAIAGNAYKGKGKPGINSRSVGSIQSSRLSHTLETETMAALPSSTLNEQSVKMEMSDLIVPHRNALEASNSLDFQSK</sequence>
<gene>
    <name evidence="2" type="ORF">PXEA_LOCUS16376</name>
</gene>
<comment type="caution">
    <text evidence="2">The sequence shown here is derived from an EMBL/GenBank/DDBJ whole genome shotgun (WGS) entry which is preliminary data.</text>
</comment>
<organism evidence="2 3">
    <name type="scientific">Protopolystoma xenopodis</name>
    <dbReference type="NCBI Taxonomy" id="117903"/>
    <lineage>
        <taxon>Eukaryota</taxon>
        <taxon>Metazoa</taxon>
        <taxon>Spiralia</taxon>
        <taxon>Lophotrochozoa</taxon>
        <taxon>Platyhelminthes</taxon>
        <taxon>Monogenea</taxon>
        <taxon>Polyopisthocotylea</taxon>
        <taxon>Polystomatidea</taxon>
        <taxon>Polystomatidae</taxon>
        <taxon>Protopolystoma</taxon>
    </lineage>
</organism>
<accession>A0A3S5CNC0</accession>
<feature type="compositionally biased region" description="Polar residues" evidence="1">
    <location>
        <begin position="74"/>
        <end position="88"/>
    </location>
</feature>